<dbReference type="AlphaFoldDB" id="A0A0Q9ZE31"/>
<dbReference type="EMBL" id="LKTP01000023">
    <property type="protein sequence ID" value="KRG28466.1"/>
    <property type="molecule type" value="Genomic_DNA"/>
</dbReference>
<dbReference type="STRING" id="270918.APR42_06725"/>
<keyword evidence="2" id="KW-1185">Reference proteome</keyword>
<sequence length="99" mass="11488">MLINIQFIKIKGSQNLTQFVSEHLDKLSEKYEWLIRAEVYFKEENDPTGKSKICEIELSAPGPRIFASSTEESFELAIKKTVFELEQQLKKRKAVFAAY</sequence>
<comment type="caution">
    <text evidence="1">The sequence shown here is derived from an EMBL/GenBank/DDBJ whole genome shotgun (WGS) entry which is preliminary data.</text>
</comment>
<reference evidence="1" key="1">
    <citation type="submission" date="2015-10" db="EMBL/GenBank/DDBJ databases">
        <title>Draft genome sequence of Salegentibacter mishustinae KCTC 12263.</title>
        <authorList>
            <person name="Lin W."/>
            <person name="Zheng Q."/>
        </authorList>
    </citation>
    <scope>NUCLEOTIDE SEQUENCE [LARGE SCALE GENOMIC DNA]</scope>
    <source>
        <strain evidence="1">KCTC 12263</strain>
    </source>
</reference>
<accession>A0A0Q9ZE31</accession>
<gene>
    <name evidence="1" type="ORF">APR42_06725</name>
</gene>
<proteinExistence type="predicted"/>
<evidence type="ECO:0000313" key="2">
    <source>
        <dbReference type="Proteomes" id="UP000051643"/>
    </source>
</evidence>
<dbReference type="GO" id="GO:0005840">
    <property type="term" value="C:ribosome"/>
    <property type="evidence" value="ECO:0007669"/>
    <property type="project" value="UniProtKB-KW"/>
</dbReference>
<name>A0A0Q9ZE31_9FLAO</name>
<protein>
    <submittedName>
        <fullName evidence="1">30S ribosomal protein S30</fullName>
    </submittedName>
</protein>
<dbReference type="Gene3D" id="3.30.160.100">
    <property type="entry name" value="Ribosome hibernation promotion factor-like"/>
    <property type="match status" value="1"/>
</dbReference>
<keyword evidence="1" id="KW-0687">Ribonucleoprotein</keyword>
<dbReference type="Pfam" id="PF02482">
    <property type="entry name" value="Ribosomal_S30AE"/>
    <property type="match status" value="1"/>
</dbReference>
<dbReference type="SUPFAM" id="SSF69754">
    <property type="entry name" value="Ribosome binding protein Y (YfiA homologue)"/>
    <property type="match status" value="1"/>
</dbReference>
<dbReference type="InterPro" id="IPR003489">
    <property type="entry name" value="RHF/RaiA"/>
</dbReference>
<dbReference type="RefSeq" id="WP_057482137.1">
    <property type="nucleotide sequence ID" value="NZ_BMWR01000001.1"/>
</dbReference>
<keyword evidence="1" id="KW-0689">Ribosomal protein</keyword>
<dbReference type="Proteomes" id="UP000051643">
    <property type="component" value="Unassembled WGS sequence"/>
</dbReference>
<dbReference type="OrthoDB" id="9808702at2"/>
<organism evidence="1 2">
    <name type="scientific">Salegentibacter mishustinae</name>
    <dbReference type="NCBI Taxonomy" id="270918"/>
    <lineage>
        <taxon>Bacteria</taxon>
        <taxon>Pseudomonadati</taxon>
        <taxon>Bacteroidota</taxon>
        <taxon>Flavobacteriia</taxon>
        <taxon>Flavobacteriales</taxon>
        <taxon>Flavobacteriaceae</taxon>
        <taxon>Salegentibacter</taxon>
    </lineage>
</organism>
<dbReference type="InterPro" id="IPR036567">
    <property type="entry name" value="RHF-like"/>
</dbReference>
<evidence type="ECO:0000313" key="1">
    <source>
        <dbReference type="EMBL" id="KRG28466.1"/>
    </source>
</evidence>